<proteinExistence type="predicted"/>
<evidence type="ECO:0000313" key="1">
    <source>
        <dbReference type="EMBL" id="DAE13063.1"/>
    </source>
</evidence>
<organism evidence="1">
    <name type="scientific">Siphoviridae sp. ctKHH22</name>
    <dbReference type="NCBI Taxonomy" id="2825439"/>
    <lineage>
        <taxon>Viruses</taxon>
        <taxon>Duplodnaviria</taxon>
        <taxon>Heunggongvirae</taxon>
        <taxon>Uroviricota</taxon>
        <taxon>Caudoviricetes</taxon>
    </lineage>
</organism>
<name>A0A8S5Q158_9CAUD</name>
<sequence length="32" mass="3602">METKLAAPDVMFVGLKVLFQEKVIEAILARLK</sequence>
<protein>
    <submittedName>
        <fullName evidence="1">Glycosyltransferase</fullName>
    </submittedName>
</protein>
<reference evidence="1" key="1">
    <citation type="journal article" date="2021" name="Proc. Natl. Acad. Sci. U.S.A.">
        <title>A Catalog of Tens of Thousands of Viruses from Human Metagenomes Reveals Hidden Associations with Chronic Diseases.</title>
        <authorList>
            <person name="Tisza M.J."/>
            <person name="Buck C.B."/>
        </authorList>
    </citation>
    <scope>NUCLEOTIDE SEQUENCE</scope>
    <source>
        <strain evidence="1">CtKHH22</strain>
    </source>
</reference>
<accession>A0A8S5Q158</accession>
<dbReference type="EMBL" id="BK015563">
    <property type="protein sequence ID" value="DAE13063.1"/>
    <property type="molecule type" value="Genomic_DNA"/>
</dbReference>